<dbReference type="PANTHER" id="PTHR47669">
    <property type="entry name" value="PHOSPHATIDYLINOSITOL TRANSFER PROTEIN SFH5"/>
    <property type="match status" value="1"/>
</dbReference>
<comment type="catalytic activity">
    <reaction evidence="14">
        <text>a 1,2-diacyl-sn-glycero-3-phospho-(1D-myo-inositol)(in) = a 1,2-diacyl-sn-glycero-3-phospho-(1D-myo-inositol)(out)</text>
        <dbReference type="Rhea" id="RHEA:38691"/>
        <dbReference type="ChEBI" id="CHEBI:57880"/>
    </reaction>
    <physiologicalReaction direction="left-to-right" evidence="14">
        <dbReference type="Rhea" id="RHEA:38692"/>
    </physiologicalReaction>
</comment>
<dbReference type="Pfam" id="PF03765">
    <property type="entry name" value="CRAL_TRIO_N"/>
    <property type="match status" value="1"/>
</dbReference>
<dbReference type="PROSITE" id="PS50191">
    <property type="entry name" value="CRAL_TRIO"/>
    <property type="match status" value="1"/>
</dbReference>
<comment type="function">
    <text evidence="15">Non-classical phosphatidylinositol (PtdIns) transfer protein (PITP), which exhibits PtdIns-binding/transfer activity in the absence of detectable PtdCho-binding/transfer activity. Regulates PtdIns(4,5)P2 homeostasis at the plasma membrane. Heme-binding protein that may play a role in organic oxidant-induced stress responses.</text>
</comment>
<dbReference type="GeneID" id="54481325"/>
<keyword evidence="10 16" id="KW-0492">Microsome</keyword>
<evidence type="ECO:0000256" key="9">
    <source>
        <dbReference type="ARBA" id="ARBA00022824"/>
    </source>
</evidence>
<evidence type="ECO:0000256" key="13">
    <source>
        <dbReference type="ARBA" id="ARBA00023136"/>
    </source>
</evidence>
<dbReference type="GO" id="GO:0005886">
    <property type="term" value="C:plasma membrane"/>
    <property type="evidence" value="ECO:0007669"/>
    <property type="project" value="TreeGrafter"/>
</dbReference>
<evidence type="ECO:0000313" key="19">
    <source>
        <dbReference type="EMBL" id="KAF2761369.1"/>
    </source>
</evidence>
<evidence type="ECO:0000259" key="18">
    <source>
        <dbReference type="PROSITE" id="PS50191"/>
    </source>
</evidence>
<dbReference type="InterPro" id="IPR001251">
    <property type="entry name" value="CRAL-TRIO_dom"/>
</dbReference>
<dbReference type="SMART" id="SM00516">
    <property type="entry name" value="SEC14"/>
    <property type="match status" value="1"/>
</dbReference>
<dbReference type="InterPro" id="IPR036865">
    <property type="entry name" value="CRAL-TRIO_dom_sf"/>
</dbReference>
<dbReference type="GO" id="GO:0005829">
    <property type="term" value="C:cytosol"/>
    <property type="evidence" value="ECO:0007669"/>
    <property type="project" value="TreeGrafter"/>
</dbReference>
<dbReference type="Gene3D" id="3.40.525.10">
    <property type="entry name" value="CRAL-TRIO lipid binding domain"/>
    <property type="match status" value="1"/>
</dbReference>
<dbReference type="AlphaFoldDB" id="A0A6A6WGM7"/>
<evidence type="ECO:0000313" key="20">
    <source>
        <dbReference type="Proteomes" id="UP000799437"/>
    </source>
</evidence>
<accession>A0A6A6WGM7</accession>
<evidence type="ECO:0000256" key="16">
    <source>
        <dbReference type="RuleBase" id="RU367059"/>
    </source>
</evidence>
<keyword evidence="5 16" id="KW-0813">Transport</keyword>
<keyword evidence="6 16" id="KW-0963">Cytoplasm</keyword>
<dbReference type="Proteomes" id="UP000799437">
    <property type="component" value="Unassembled WGS sequence"/>
</dbReference>
<dbReference type="GO" id="GO:0043001">
    <property type="term" value="P:Golgi to plasma membrane protein transport"/>
    <property type="evidence" value="ECO:0007669"/>
    <property type="project" value="TreeGrafter"/>
</dbReference>
<evidence type="ECO:0000256" key="15">
    <source>
        <dbReference type="ARBA" id="ARBA00024180"/>
    </source>
</evidence>
<evidence type="ECO:0000256" key="6">
    <source>
        <dbReference type="ARBA" id="ARBA00022490"/>
    </source>
</evidence>
<keyword evidence="20" id="KW-1185">Reference proteome</keyword>
<protein>
    <recommendedName>
        <fullName evidence="4 16">Phosphatidylinositol transfer protein SFH5</fullName>
        <shortName evidence="16">PITP SFH5</shortName>
    </recommendedName>
</protein>
<feature type="region of interest" description="Disordered" evidence="17">
    <location>
        <begin position="1"/>
        <end position="79"/>
    </location>
</feature>
<evidence type="ECO:0000256" key="17">
    <source>
        <dbReference type="SAM" id="MobiDB-lite"/>
    </source>
</evidence>
<evidence type="ECO:0000256" key="5">
    <source>
        <dbReference type="ARBA" id="ARBA00022448"/>
    </source>
</evidence>
<keyword evidence="13 16" id="KW-0472">Membrane</keyword>
<comment type="similarity">
    <text evidence="3 16">Belongs to the SFH5 family.</text>
</comment>
<keyword evidence="8" id="KW-0479">Metal-binding</keyword>
<keyword evidence="12 16" id="KW-0445">Lipid transport</keyword>
<dbReference type="GO" id="GO:0032541">
    <property type="term" value="C:cortical endoplasmic reticulum"/>
    <property type="evidence" value="ECO:0007669"/>
    <property type="project" value="TreeGrafter"/>
</dbReference>
<comment type="subcellular location">
    <subcellularLocation>
        <location evidence="16">Cytoplasm</location>
    </subcellularLocation>
    <subcellularLocation>
        <location evidence="2 16">Endoplasmic reticulum membrane</location>
        <topology evidence="2 16">Peripheral membrane protein</topology>
    </subcellularLocation>
    <subcellularLocation>
        <location evidence="16">Microsome membrane</location>
        <topology evidence="16">Peripheral membrane protein</topology>
    </subcellularLocation>
</comment>
<dbReference type="GO" id="GO:0005789">
    <property type="term" value="C:endoplasmic reticulum membrane"/>
    <property type="evidence" value="ECO:0007669"/>
    <property type="project" value="UniProtKB-SubCell"/>
</dbReference>
<keyword evidence="9 16" id="KW-0256">Endoplasmic reticulum</keyword>
<evidence type="ECO:0000256" key="8">
    <source>
        <dbReference type="ARBA" id="ARBA00022723"/>
    </source>
</evidence>
<evidence type="ECO:0000256" key="4">
    <source>
        <dbReference type="ARBA" id="ARBA00018320"/>
    </source>
</evidence>
<name>A0A6A6WGM7_9PEZI</name>
<evidence type="ECO:0000256" key="14">
    <source>
        <dbReference type="ARBA" id="ARBA00024146"/>
    </source>
</evidence>
<dbReference type="OrthoDB" id="75724at2759"/>
<dbReference type="CDD" id="cd00170">
    <property type="entry name" value="SEC14"/>
    <property type="match status" value="1"/>
</dbReference>
<feature type="compositionally biased region" description="Basic and acidic residues" evidence="17">
    <location>
        <begin position="65"/>
        <end position="75"/>
    </location>
</feature>
<evidence type="ECO:0000256" key="11">
    <source>
        <dbReference type="ARBA" id="ARBA00023004"/>
    </source>
</evidence>
<sequence>MADAKPTEVVPLTSPDATNKPDEAPQKTEPSGGAVLPLTQEPEEAPVEQKTEGAVNALPLTSSEATKEPEGEPTKVEPGAALPLTSGAADSHDGWPTLTAEHPLSKFVVELPTLVKEADYNEVWGVHLASDNSFQTKLILQKFLRANQNDLSKAKDQLLKTLKWRKEFQPLKTIEEVFDKSKFGGLGYILDLSDVPEDGKAVVTFNLYGAVKDNKKTFGVLDEFIRWRVSLMELSLQKLSLSTATTPIPDWNTGRDPYQAYQVHDYMSVSFLRQDPLVKAAVKATVDTFSAYYPETLSRKFFINVPAVMGWMFTAAKMLLSKETVRKFTVLSSGSTLVSELGPDVPEQYGGKGKSLEEAGTGPKMDDKTEVAVTTE</sequence>
<evidence type="ECO:0000256" key="12">
    <source>
        <dbReference type="ARBA" id="ARBA00023055"/>
    </source>
</evidence>
<dbReference type="InterPro" id="IPR011074">
    <property type="entry name" value="CRAL/TRIO_N_dom"/>
</dbReference>
<evidence type="ECO:0000256" key="1">
    <source>
        <dbReference type="ARBA" id="ARBA00001970"/>
    </source>
</evidence>
<evidence type="ECO:0000256" key="2">
    <source>
        <dbReference type="ARBA" id="ARBA00004406"/>
    </source>
</evidence>
<comment type="cofactor">
    <cofactor evidence="1">
        <name>heme b</name>
        <dbReference type="ChEBI" id="CHEBI:60344"/>
    </cofactor>
</comment>
<dbReference type="SUPFAM" id="SSF46938">
    <property type="entry name" value="CRAL/TRIO N-terminal domain"/>
    <property type="match status" value="1"/>
</dbReference>
<feature type="domain" description="CRAL-TRIO" evidence="18">
    <location>
        <begin position="170"/>
        <end position="357"/>
    </location>
</feature>
<dbReference type="SUPFAM" id="SSF52087">
    <property type="entry name" value="CRAL/TRIO domain"/>
    <property type="match status" value="1"/>
</dbReference>
<dbReference type="EMBL" id="ML996567">
    <property type="protein sequence ID" value="KAF2761369.1"/>
    <property type="molecule type" value="Genomic_DNA"/>
</dbReference>
<dbReference type="InterPro" id="IPR036273">
    <property type="entry name" value="CRAL/TRIO_N_dom_sf"/>
</dbReference>
<keyword evidence="11" id="KW-0408">Iron</keyword>
<dbReference type="RefSeq" id="XP_033603820.1">
    <property type="nucleotide sequence ID" value="XM_033740271.1"/>
</dbReference>
<gene>
    <name evidence="19" type="ORF">EJ05DRAFT_262164</name>
</gene>
<evidence type="ECO:0000256" key="10">
    <source>
        <dbReference type="ARBA" id="ARBA00022848"/>
    </source>
</evidence>
<dbReference type="GO" id="GO:0008526">
    <property type="term" value="F:phosphatidylinositol transfer activity"/>
    <property type="evidence" value="ECO:0007669"/>
    <property type="project" value="UniProtKB-UniRule"/>
</dbReference>
<reference evidence="19" key="1">
    <citation type="journal article" date="2020" name="Stud. Mycol.">
        <title>101 Dothideomycetes genomes: a test case for predicting lifestyles and emergence of pathogens.</title>
        <authorList>
            <person name="Haridas S."/>
            <person name="Albert R."/>
            <person name="Binder M."/>
            <person name="Bloem J."/>
            <person name="Labutti K."/>
            <person name="Salamov A."/>
            <person name="Andreopoulos B."/>
            <person name="Baker S."/>
            <person name="Barry K."/>
            <person name="Bills G."/>
            <person name="Bluhm B."/>
            <person name="Cannon C."/>
            <person name="Castanera R."/>
            <person name="Culley D."/>
            <person name="Daum C."/>
            <person name="Ezra D."/>
            <person name="Gonzalez J."/>
            <person name="Henrissat B."/>
            <person name="Kuo A."/>
            <person name="Liang C."/>
            <person name="Lipzen A."/>
            <person name="Lutzoni F."/>
            <person name="Magnuson J."/>
            <person name="Mondo S."/>
            <person name="Nolan M."/>
            <person name="Ohm R."/>
            <person name="Pangilinan J."/>
            <person name="Park H.-J."/>
            <person name="Ramirez L."/>
            <person name="Alfaro M."/>
            <person name="Sun H."/>
            <person name="Tritt A."/>
            <person name="Yoshinaga Y."/>
            <person name="Zwiers L.-H."/>
            <person name="Turgeon B."/>
            <person name="Goodwin S."/>
            <person name="Spatafora J."/>
            <person name="Crous P."/>
            <person name="Grigoriev I."/>
        </authorList>
    </citation>
    <scope>NUCLEOTIDE SEQUENCE</scope>
    <source>
        <strain evidence="19">CBS 121739</strain>
    </source>
</reference>
<feature type="region of interest" description="Disordered" evidence="17">
    <location>
        <begin position="342"/>
        <end position="376"/>
    </location>
</feature>
<dbReference type="GO" id="GO:0046872">
    <property type="term" value="F:metal ion binding"/>
    <property type="evidence" value="ECO:0007669"/>
    <property type="project" value="UniProtKB-KW"/>
</dbReference>
<proteinExistence type="inferred from homology"/>
<keyword evidence="7" id="KW-0349">Heme</keyword>
<organism evidence="19 20">
    <name type="scientific">Pseudovirgaria hyperparasitica</name>
    <dbReference type="NCBI Taxonomy" id="470096"/>
    <lineage>
        <taxon>Eukaryota</taxon>
        <taxon>Fungi</taxon>
        <taxon>Dikarya</taxon>
        <taxon>Ascomycota</taxon>
        <taxon>Pezizomycotina</taxon>
        <taxon>Dothideomycetes</taxon>
        <taxon>Dothideomycetes incertae sedis</taxon>
        <taxon>Acrospermales</taxon>
        <taxon>Acrospermaceae</taxon>
        <taxon>Pseudovirgaria</taxon>
    </lineage>
</organism>
<evidence type="ECO:0000256" key="3">
    <source>
        <dbReference type="ARBA" id="ARBA00006667"/>
    </source>
</evidence>
<dbReference type="GO" id="GO:0017157">
    <property type="term" value="P:regulation of exocytosis"/>
    <property type="evidence" value="ECO:0007669"/>
    <property type="project" value="TreeGrafter"/>
</dbReference>
<evidence type="ECO:0000256" key="7">
    <source>
        <dbReference type="ARBA" id="ARBA00022617"/>
    </source>
</evidence>
<dbReference type="InterPro" id="IPR042938">
    <property type="entry name" value="Sfh5"/>
</dbReference>
<dbReference type="PANTHER" id="PTHR47669:SF1">
    <property type="entry name" value="PHOSPHATIDYLINOSITOL TRANSFER PROTEIN SFH5"/>
    <property type="match status" value="1"/>
</dbReference>
<dbReference type="Pfam" id="PF00650">
    <property type="entry name" value="CRAL_TRIO"/>
    <property type="match status" value="1"/>
</dbReference>